<reference evidence="1 2" key="1">
    <citation type="submission" date="2016-06" db="EMBL/GenBank/DDBJ databases">
        <title>Respiratory ammonification of nitrate coupled to the oxidation of elemental sulfur in deep-sea autotrophic thermophilic bacteria.</title>
        <authorList>
            <person name="Slobodkina G.B."/>
            <person name="Mardanov A.V."/>
            <person name="Ravin N.V."/>
            <person name="Frolova A.A."/>
            <person name="Viryasiv M.B."/>
            <person name="Chernyh N.A."/>
            <person name="Bonch-Osmolovskaya E.A."/>
            <person name="Slobodkin A.I."/>
        </authorList>
    </citation>
    <scope>NUCLEOTIDE SEQUENCE [LARGE SCALE GENOMIC DNA]</scope>
    <source>
        <strain evidence="1 2">S69</strain>
    </source>
</reference>
<dbReference type="STRING" id="1156395.DBT_2134"/>
<dbReference type="AlphaFoldDB" id="A0A1B9F3K8"/>
<accession>A0A1B9F3K8</accession>
<dbReference type="Proteomes" id="UP000093080">
    <property type="component" value="Unassembled WGS sequence"/>
</dbReference>
<gene>
    <name evidence="1" type="ORF">DBT_2134</name>
</gene>
<organism evidence="1 2">
    <name type="scientific">Dissulfuribacter thermophilus</name>
    <dbReference type="NCBI Taxonomy" id="1156395"/>
    <lineage>
        <taxon>Bacteria</taxon>
        <taxon>Pseudomonadati</taxon>
        <taxon>Thermodesulfobacteriota</taxon>
        <taxon>Dissulfuribacteria</taxon>
        <taxon>Dissulfuribacterales</taxon>
        <taxon>Dissulfuribacteraceae</taxon>
        <taxon>Dissulfuribacter</taxon>
    </lineage>
</organism>
<proteinExistence type="predicted"/>
<evidence type="ECO:0008006" key="3">
    <source>
        <dbReference type="Google" id="ProtNLM"/>
    </source>
</evidence>
<protein>
    <recommendedName>
        <fullName evidence="3">Lipoprotein SmpA/OmlA domain-containing protein</fullName>
    </recommendedName>
</protein>
<keyword evidence="2" id="KW-1185">Reference proteome</keyword>
<comment type="caution">
    <text evidence="1">The sequence shown here is derived from an EMBL/GenBank/DDBJ whole genome shotgun (WGS) entry which is preliminary data.</text>
</comment>
<name>A0A1B9F3K8_9BACT</name>
<evidence type="ECO:0000313" key="2">
    <source>
        <dbReference type="Proteomes" id="UP000093080"/>
    </source>
</evidence>
<sequence>MEEVEAIMGPPDARRKIDHQREAWYYYHQRKHFYQYIPFVGSHIGKVKMEVVEVKFFSNRVEKATFYVSDIQK</sequence>
<dbReference type="EMBL" id="MAGO01000012">
    <property type="protein sequence ID" value="OCC14405.1"/>
    <property type="molecule type" value="Genomic_DNA"/>
</dbReference>
<evidence type="ECO:0000313" key="1">
    <source>
        <dbReference type="EMBL" id="OCC14405.1"/>
    </source>
</evidence>